<dbReference type="AlphaFoldDB" id="X0XUW7"/>
<dbReference type="Pfam" id="PF01694">
    <property type="entry name" value="Rhomboid"/>
    <property type="match status" value="1"/>
</dbReference>
<evidence type="ECO:0000256" key="5">
    <source>
        <dbReference type="SAM" id="Phobius"/>
    </source>
</evidence>
<feature type="transmembrane region" description="Helical" evidence="5">
    <location>
        <begin position="34"/>
        <end position="59"/>
    </location>
</feature>
<dbReference type="InterPro" id="IPR035952">
    <property type="entry name" value="Rhomboid-like_sf"/>
</dbReference>
<reference evidence="7" key="1">
    <citation type="journal article" date="2014" name="Front. Microbiol.">
        <title>High frequency of phylogenetically diverse reductive dehalogenase-homologous genes in deep subseafloor sedimentary metagenomes.</title>
        <authorList>
            <person name="Kawai M."/>
            <person name="Futagami T."/>
            <person name="Toyoda A."/>
            <person name="Takaki Y."/>
            <person name="Nishi S."/>
            <person name="Hori S."/>
            <person name="Arai W."/>
            <person name="Tsubouchi T."/>
            <person name="Morono Y."/>
            <person name="Uchiyama I."/>
            <person name="Ito T."/>
            <person name="Fujiyama A."/>
            <person name="Inagaki F."/>
            <person name="Takami H."/>
        </authorList>
    </citation>
    <scope>NUCLEOTIDE SEQUENCE</scope>
    <source>
        <strain evidence="7">Expedition CK06-06</strain>
    </source>
</reference>
<dbReference type="GO" id="GO:0016020">
    <property type="term" value="C:membrane"/>
    <property type="evidence" value="ECO:0007669"/>
    <property type="project" value="UniProtKB-SubCell"/>
</dbReference>
<dbReference type="InterPro" id="IPR022764">
    <property type="entry name" value="Peptidase_S54_rhomboid_dom"/>
</dbReference>
<proteinExistence type="predicted"/>
<evidence type="ECO:0000313" key="7">
    <source>
        <dbReference type="EMBL" id="GAG47099.1"/>
    </source>
</evidence>
<comment type="caution">
    <text evidence="7">The sequence shown here is derived from an EMBL/GenBank/DDBJ whole genome shotgun (WGS) entry which is preliminary data.</text>
</comment>
<dbReference type="GO" id="GO:0004252">
    <property type="term" value="F:serine-type endopeptidase activity"/>
    <property type="evidence" value="ECO:0007669"/>
    <property type="project" value="InterPro"/>
</dbReference>
<gene>
    <name evidence="7" type="ORF">S01H1_82043</name>
</gene>
<keyword evidence="3 5" id="KW-1133">Transmembrane helix</keyword>
<feature type="non-terminal residue" evidence="7">
    <location>
        <position position="1"/>
    </location>
</feature>
<evidence type="ECO:0000256" key="1">
    <source>
        <dbReference type="ARBA" id="ARBA00004141"/>
    </source>
</evidence>
<name>X0XUW7_9ZZZZ</name>
<evidence type="ECO:0000256" key="3">
    <source>
        <dbReference type="ARBA" id="ARBA00022989"/>
    </source>
</evidence>
<feature type="transmembrane region" description="Helical" evidence="5">
    <location>
        <begin position="91"/>
        <end position="110"/>
    </location>
</feature>
<organism evidence="7">
    <name type="scientific">marine sediment metagenome</name>
    <dbReference type="NCBI Taxonomy" id="412755"/>
    <lineage>
        <taxon>unclassified sequences</taxon>
        <taxon>metagenomes</taxon>
        <taxon>ecological metagenomes</taxon>
    </lineage>
</organism>
<sequence length="129" mass="14213">RFLLLLLGAHLAGQMLHAGFDPRGDVPCVGASAGISGVIAYYALVFPHARLGFFIWLFFRWLRIRAIWALVIYGLLQLWGSWQQVGGFGHVSYLAHLGGLGVGVAAALVVRFTRASRRQRGPKKRRPSS</sequence>
<dbReference type="EMBL" id="BARS01055586">
    <property type="protein sequence ID" value="GAG47099.1"/>
    <property type="molecule type" value="Genomic_DNA"/>
</dbReference>
<accession>X0XUW7</accession>
<evidence type="ECO:0000256" key="4">
    <source>
        <dbReference type="ARBA" id="ARBA00023136"/>
    </source>
</evidence>
<dbReference type="Gene3D" id="1.20.1540.10">
    <property type="entry name" value="Rhomboid-like"/>
    <property type="match status" value="1"/>
</dbReference>
<evidence type="ECO:0000259" key="6">
    <source>
        <dbReference type="Pfam" id="PF01694"/>
    </source>
</evidence>
<evidence type="ECO:0000256" key="2">
    <source>
        <dbReference type="ARBA" id="ARBA00022692"/>
    </source>
</evidence>
<keyword evidence="2 5" id="KW-0812">Transmembrane</keyword>
<feature type="transmembrane region" description="Helical" evidence="5">
    <location>
        <begin position="66"/>
        <end position="85"/>
    </location>
</feature>
<dbReference type="SUPFAM" id="SSF144091">
    <property type="entry name" value="Rhomboid-like"/>
    <property type="match status" value="1"/>
</dbReference>
<protein>
    <recommendedName>
        <fullName evidence="6">Peptidase S54 rhomboid domain-containing protein</fullName>
    </recommendedName>
</protein>
<keyword evidence="4 5" id="KW-0472">Membrane</keyword>
<comment type="subcellular location">
    <subcellularLocation>
        <location evidence="1">Membrane</location>
        <topology evidence="1">Multi-pass membrane protein</topology>
    </subcellularLocation>
</comment>
<feature type="domain" description="Peptidase S54 rhomboid" evidence="6">
    <location>
        <begin position="1"/>
        <end position="110"/>
    </location>
</feature>